<dbReference type="GO" id="GO:0003700">
    <property type="term" value="F:DNA-binding transcription factor activity"/>
    <property type="evidence" value="ECO:0007669"/>
    <property type="project" value="TreeGrafter"/>
</dbReference>
<dbReference type="InterPro" id="IPR036390">
    <property type="entry name" value="WH_DNA-bd_sf"/>
</dbReference>
<dbReference type="SUPFAM" id="SSF46785">
    <property type="entry name" value="Winged helix' DNA-binding domain"/>
    <property type="match status" value="1"/>
</dbReference>
<dbReference type="EMBL" id="JACPRF010000135">
    <property type="protein sequence ID" value="MBI2876087.1"/>
    <property type="molecule type" value="Genomic_DNA"/>
</dbReference>
<dbReference type="InterPro" id="IPR036388">
    <property type="entry name" value="WH-like_DNA-bd_sf"/>
</dbReference>
<evidence type="ECO:0000313" key="1">
    <source>
        <dbReference type="EMBL" id="MBI2876087.1"/>
    </source>
</evidence>
<reference evidence="1" key="1">
    <citation type="submission" date="2020-07" db="EMBL/GenBank/DDBJ databases">
        <title>Huge and variable diversity of episymbiotic CPR bacteria and DPANN archaea in groundwater ecosystems.</title>
        <authorList>
            <person name="He C.Y."/>
            <person name="Keren R."/>
            <person name="Whittaker M."/>
            <person name="Farag I.F."/>
            <person name="Doudna J."/>
            <person name="Cate J.H.D."/>
            <person name="Banfield J.F."/>
        </authorList>
    </citation>
    <scope>NUCLEOTIDE SEQUENCE</scope>
    <source>
        <strain evidence="1">NC_groundwater_672_Ag_B-0.1um_62_36</strain>
    </source>
</reference>
<dbReference type="AlphaFoldDB" id="A0A932FW94"/>
<dbReference type="GO" id="GO:0005829">
    <property type="term" value="C:cytosol"/>
    <property type="evidence" value="ECO:0007669"/>
    <property type="project" value="TreeGrafter"/>
</dbReference>
<dbReference type="Gene3D" id="1.10.10.10">
    <property type="entry name" value="Winged helix-like DNA-binding domain superfamily/Winged helix DNA-binding domain"/>
    <property type="match status" value="1"/>
</dbReference>
<dbReference type="PANTHER" id="PTHR33221:SF2">
    <property type="entry name" value="TRANSCRIPTIONAL REGULATOR"/>
    <property type="match status" value="1"/>
</dbReference>
<accession>A0A932FW94</accession>
<comment type="caution">
    <text evidence="1">The sequence shown here is derived from an EMBL/GenBank/DDBJ whole genome shotgun (WGS) entry which is preliminary data.</text>
</comment>
<sequence>MRLTKASDYALVLLAHLAALSPGERASVRQIATCYGVPQRFLAVIVHRLAKTGLLHSMKGSNGGIRLARRSSEITLREVIEAVEGPIRMTDCQGPGCLCERGDHCTARHFWDVANEKILNSLNATTLEEIAGWVPWPQEEVATGERTEP</sequence>
<protein>
    <submittedName>
        <fullName evidence="1">Rrf2 family transcriptional regulator</fullName>
    </submittedName>
</protein>
<dbReference type="Proteomes" id="UP000769766">
    <property type="component" value="Unassembled WGS sequence"/>
</dbReference>
<gene>
    <name evidence="1" type="ORF">HYY20_04330</name>
</gene>
<dbReference type="NCBIfam" id="TIGR00738">
    <property type="entry name" value="rrf2_super"/>
    <property type="match status" value="1"/>
</dbReference>
<proteinExistence type="predicted"/>
<dbReference type="PROSITE" id="PS01332">
    <property type="entry name" value="HTH_RRF2_1"/>
    <property type="match status" value="1"/>
</dbReference>
<dbReference type="InterPro" id="IPR030489">
    <property type="entry name" value="TR_Rrf2-type_CS"/>
</dbReference>
<name>A0A932FW94_UNCTE</name>
<organism evidence="1 2">
    <name type="scientific">Tectimicrobiota bacterium</name>
    <dbReference type="NCBI Taxonomy" id="2528274"/>
    <lineage>
        <taxon>Bacteria</taxon>
        <taxon>Pseudomonadati</taxon>
        <taxon>Nitrospinota/Tectimicrobiota group</taxon>
        <taxon>Candidatus Tectimicrobiota</taxon>
    </lineage>
</organism>
<dbReference type="PANTHER" id="PTHR33221">
    <property type="entry name" value="WINGED HELIX-TURN-HELIX TRANSCRIPTIONAL REGULATOR, RRF2 FAMILY"/>
    <property type="match status" value="1"/>
</dbReference>
<dbReference type="PROSITE" id="PS51197">
    <property type="entry name" value="HTH_RRF2_2"/>
    <property type="match status" value="1"/>
</dbReference>
<dbReference type="InterPro" id="IPR000944">
    <property type="entry name" value="Tscrpt_reg_Rrf2"/>
</dbReference>
<evidence type="ECO:0000313" key="2">
    <source>
        <dbReference type="Proteomes" id="UP000769766"/>
    </source>
</evidence>
<dbReference type="Pfam" id="PF02082">
    <property type="entry name" value="Rrf2"/>
    <property type="match status" value="1"/>
</dbReference>